<gene>
    <name evidence="2" type="ORF">BT96DRAFT_940554</name>
</gene>
<protein>
    <submittedName>
        <fullName evidence="2">Uncharacterized protein</fullName>
    </submittedName>
</protein>
<dbReference type="EMBL" id="ML769490">
    <property type="protein sequence ID" value="KAE9397908.1"/>
    <property type="molecule type" value="Genomic_DNA"/>
</dbReference>
<dbReference type="PANTHER" id="PTHR34409:SF1">
    <property type="entry name" value="MYB-LIKE DOMAIN-CONTAINING PROTEIN"/>
    <property type="match status" value="1"/>
</dbReference>
<name>A0A6A4HKC7_9AGAR</name>
<dbReference type="OrthoDB" id="99432at2759"/>
<evidence type="ECO:0000313" key="3">
    <source>
        <dbReference type="Proteomes" id="UP000799118"/>
    </source>
</evidence>
<dbReference type="Proteomes" id="UP000799118">
    <property type="component" value="Unassembled WGS sequence"/>
</dbReference>
<sequence length="266" mass="28990">MLPHPSQASLGRVLIESPGLLSSGVQNGHGNAFTGGNTYGQTEKLKERVKQPEPAASQKPTKAKNQPQNPKKDQPAAKRAKAKGQVEVEDDECDKEGPRMTSQKATQGRTKGAKMYGTSELVKLVELTKAMLPLAGKGWTVVAEKYNKWAAKHNLPNCKTKALQNKFDVILNQAKDKPTGKGERRQMYFDALEAEKLIDKKLQMTLVQDHNLGFLDSSSDNKGGKDSSDSNNDVQLISARLTTKKGTVLTKSYKTEAALPNCAASR</sequence>
<accession>A0A6A4HKC7</accession>
<feature type="compositionally biased region" description="Polar residues" evidence="1">
    <location>
        <begin position="23"/>
        <end position="41"/>
    </location>
</feature>
<feature type="region of interest" description="Disordered" evidence="1">
    <location>
        <begin position="20"/>
        <end position="112"/>
    </location>
</feature>
<keyword evidence="3" id="KW-1185">Reference proteome</keyword>
<proteinExistence type="predicted"/>
<dbReference type="PANTHER" id="PTHR34409">
    <property type="entry name" value="SET DOMAIN-CONTAINING PROTEIN"/>
    <property type="match status" value="1"/>
</dbReference>
<feature type="compositionally biased region" description="Polar residues" evidence="1">
    <location>
        <begin position="100"/>
        <end position="109"/>
    </location>
</feature>
<evidence type="ECO:0000313" key="2">
    <source>
        <dbReference type="EMBL" id="KAE9397908.1"/>
    </source>
</evidence>
<reference evidence="2" key="1">
    <citation type="journal article" date="2019" name="Environ. Microbiol.">
        <title>Fungal ecological strategies reflected in gene transcription - a case study of two litter decomposers.</title>
        <authorList>
            <person name="Barbi F."/>
            <person name="Kohler A."/>
            <person name="Barry K."/>
            <person name="Baskaran P."/>
            <person name="Daum C."/>
            <person name="Fauchery L."/>
            <person name="Ihrmark K."/>
            <person name="Kuo A."/>
            <person name="LaButti K."/>
            <person name="Lipzen A."/>
            <person name="Morin E."/>
            <person name="Grigoriev I.V."/>
            <person name="Henrissat B."/>
            <person name="Lindahl B."/>
            <person name="Martin F."/>
        </authorList>
    </citation>
    <scope>NUCLEOTIDE SEQUENCE</scope>
    <source>
        <strain evidence="2">JB14</strain>
    </source>
</reference>
<evidence type="ECO:0000256" key="1">
    <source>
        <dbReference type="SAM" id="MobiDB-lite"/>
    </source>
</evidence>
<organism evidence="2 3">
    <name type="scientific">Gymnopus androsaceus JB14</name>
    <dbReference type="NCBI Taxonomy" id="1447944"/>
    <lineage>
        <taxon>Eukaryota</taxon>
        <taxon>Fungi</taxon>
        <taxon>Dikarya</taxon>
        <taxon>Basidiomycota</taxon>
        <taxon>Agaricomycotina</taxon>
        <taxon>Agaricomycetes</taxon>
        <taxon>Agaricomycetidae</taxon>
        <taxon>Agaricales</taxon>
        <taxon>Marasmiineae</taxon>
        <taxon>Omphalotaceae</taxon>
        <taxon>Gymnopus</taxon>
    </lineage>
</organism>
<dbReference type="AlphaFoldDB" id="A0A6A4HKC7"/>
<feature type="compositionally biased region" description="Polar residues" evidence="1">
    <location>
        <begin position="58"/>
        <end position="69"/>
    </location>
</feature>